<dbReference type="InterPro" id="IPR043160">
    <property type="entry name" value="Dynein_C_barrel"/>
</dbReference>
<dbReference type="PANTHER" id="PTHR46961">
    <property type="entry name" value="DYNEIN HEAVY CHAIN 1, AXONEMAL-LIKE PROTEIN"/>
    <property type="match status" value="1"/>
</dbReference>
<dbReference type="Gene3D" id="3.10.490.20">
    <property type="match status" value="1"/>
</dbReference>
<dbReference type="GO" id="GO:0030286">
    <property type="term" value="C:dynein complex"/>
    <property type="evidence" value="ECO:0007669"/>
    <property type="project" value="InterPro"/>
</dbReference>
<dbReference type="InterPro" id="IPR041228">
    <property type="entry name" value="Dynein_C"/>
</dbReference>
<organism evidence="2 3">
    <name type="scientific">Gopherus agassizii</name>
    <name type="common">Agassiz's desert tortoise</name>
    <dbReference type="NCBI Taxonomy" id="38772"/>
    <lineage>
        <taxon>Eukaryota</taxon>
        <taxon>Metazoa</taxon>
        <taxon>Chordata</taxon>
        <taxon>Craniata</taxon>
        <taxon>Vertebrata</taxon>
        <taxon>Euteleostomi</taxon>
        <taxon>Archelosauria</taxon>
        <taxon>Testudinata</taxon>
        <taxon>Testudines</taxon>
        <taxon>Cryptodira</taxon>
        <taxon>Durocryptodira</taxon>
        <taxon>Testudinoidea</taxon>
        <taxon>Testudinidae</taxon>
        <taxon>Gopherus</taxon>
    </lineage>
</organism>
<evidence type="ECO:0000259" key="1">
    <source>
        <dbReference type="Pfam" id="PF18199"/>
    </source>
</evidence>
<keyword evidence="3" id="KW-1185">Reference proteome</keyword>
<dbReference type="GO" id="GO:0051959">
    <property type="term" value="F:dynein light intermediate chain binding"/>
    <property type="evidence" value="ECO:0007669"/>
    <property type="project" value="InterPro"/>
</dbReference>
<dbReference type="InterPro" id="IPR026983">
    <property type="entry name" value="DHC"/>
</dbReference>
<dbReference type="Ensembl" id="ENSGAGT00000024202.1">
    <property type="protein sequence ID" value="ENSGAGP00000021251.1"/>
    <property type="gene ID" value="ENSGAGG00000015605.1"/>
</dbReference>
<evidence type="ECO:0000313" key="2">
    <source>
        <dbReference type="Ensembl" id="ENSGAGP00000021251.1"/>
    </source>
</evidence>
<dbReference type="AlphaFoldDB" id="A0A452I1A8"/>
<sequence>REAATTAIHFVNTRGIIQTRHTCPDEEQGEIMHYECPLYRTPQRAGILLSTGLSTNFVTTVSLPTKRTSSHWVTRGVAMLCQMDD</sequence>
<reference evidence="2" key="3">
    <citation type="submission" date="2025-09" db="UniProtKB">
        <authorList>
            <consortium name="Ensembl"/>
        </authorList>
    </citation>
    <scope>IDENTIFICATION</scope>
</reference>
<dbReference type="Proteomes" id="UP000291020">
    <property type="component" value="Unassembled WGS sequence"/>
</dbReference>
<dbReference type="GO" id="GO:0045505">
    <property type="term" value="F:dynein intermediate chain binding"/>
    <property type="evidence" value="ECO:0007669"/>
    <property type="project" value="InterPro"/>
</dbReference>
<evidence type="ECO:0000313" key="3">
    <source>
        <dbReference type="Proteomes" id="UP000291020"/>
    </source>
</evidence>
<accession>A0A452I1A8</accession>
<protein>
    <recommendedName>
        <fullName evidence="1">Dynein heavy chain C-terminal domain-containing protein</fullName>
    </recommendedName>
</protein>
<dbReference type="Pfam" id="PF18199">
    <property type="entry name" value="Dynein_C"/>
    <property type="match status" value="1"/>
</dbReference>
<name>A0A452I1A8_9SAUR</name>
<feature type="domain" description="Dynein heavy chain C-terminal" evidence="1">
    <location>
        <begin position="26"/>
        <end position="81"/>
    </location>
</feature>
<dbReference type="GO" id="GO:0007018">
    <property type="term" value="P:microtubule-based movement"/>
    <property type="evidence" value="ECO:0007669"/>
    <property type="project" value="InterPro"/>
</dbReference>
<reference evidence="2" key="2">
    <citation type="submission" date="2025-08" db="UniProtKB">
        <authorList>
            <consortium name="Ensembl"/>
        </authorList>
    </citation>
    <scope>IDENTIFICATION</scope>
</reference>
<dbReference type="STRING" id="38772.ENSGAGP00000021251"/>
<reference evidence="3" key="1">
    <citation type="journal article" date="2017" name="PLoS ONE">
        <title>The Agassiz's desert tortoise genome provides a resource for the conservation of a threatened species.</title>
        <authorList>
            <person name="Tollis M."/>
            <person name="DeNardo D.F."/>
            <person name="Cornelius J.A."/>
            <person name="Dolby G.A."/>
            <person name="Edwards T."/>
            <person name="Henen B.T."/>
            <person name="Karl A.E."/>
            <person name="Murphy R.W."/>
            <person name="Kusumi K."/>
        </authorList>
    </citation>
    <scope>NUCLEOTIDE SEQUENCE [LARGE SCALE GENOMIC DNA]</scope>
</reference>
<proteinExistence type="predicted"/>